<evidence type="ECO:0000313" key="1">
    <source>
        <dbReference type="EMBL" id="KAF9734258.1"/>
    </source>
</evidence>
<protein>
    <submittedName>
        <fullName evidence="1">Uncharacterized protein</fullName>
    </submittedName>
</protein>
<dbReference type="EMBL" id="WJXW01000007">
    <property type="protein sequence ID" value="KAF9734258.1"/>
    <property type="molecule type" value="Genomic_DNA"/>
</dbReference>
<dbReference type="OrthoDB" id="194443at2759"/>
<dbReference type="Proteomes" id="UP000756921">
    <property type="component" value="Unassembled WGS sequence"/>
</dbReference>
<name>A0A9P6KP35_9PLEO</name>
<proteinExistence type="predicted"/>
<dbReference type="Gene3D" id="3.30.710.10">
    <property type="entry name" value="Potassium Channel Kv1.1, Chain A"/>
    <property type="match status" value="1"/>
</dbReference>
<keyword evidence="2" id="KW-1185">Reference proteome</keyword>
<sequence>MQFFKALLEAIASPFKATAPPLESLNTTPYVLTITLINWSDLWIFLATHHAQIHPLDFYQALDDHVSAGRMSRPPNLSLADCWDTILVLNRTMATSTRPILPYTLYPCAPGLPVRFLVVSAQTPFDVHTSILVDASPCFTWTFIAGIQASLALPAITPEVFSALTKWLYARNSPQFSRANELQHLCELWVAGAQLGIYLKANTLLRLGMELMTPSDRVCDFATARWVFANTPAGCPLRGFVVAVLAQRSQPDFASPFQAGDVEIWRARSAFMGRLEHARRLLAFGTSNGDGSVTLGFEKGKQEGMGVGKGRLPMPDFLVWDEKVWNKMGEVVPDRFFVFPGTEEFEEGLVEWLKGE</sequence>
<organism evidence="1 2">
    <name type="scientific">Paraphaeosphaeria minitans</name>
    <dbReference type="NCBI Taxonomy" id="565426"/>
    <lineage>
        <taxon>Eukaryota</taxon>
        <taxon>Fungi</taxon>
        <taxon>Dikarya</taxon>
        <taxon>Ascomycota</taxon>
        <taxon>Pezizomycotina</taxon>
        <taxon>Dothideomycetes</taxon>
        <taxon>Pleosporomycetidae</taxon>
        <taxon>Pleosporales</taxon>
        <taxon>Massarineae</taxon>
        <taxon>Didymosphaeriaceae</taxon>
        <taxon>Paraphaeosphaeria</taxon>
    </lineage>
</organism>
<gene>
    <name evidence="1" type="ORF">PMIN01_07161</name>
</gene>
<comment type="caution">
    <text evidence="1">The sequence shown here is derived from an EMBL/GenBank/DDBJ whole genome shotgun (WGS) entry which is preliminary data.</text>
</comment>
<dbReference type="AlphaFoldDB" id="A0A9P6KP35"/>
<dbReference type="InterPro" id="IPR011333">
    <property type="entry name" value="SKP1/BTB/POZ_sf"/>
</dbReference>
<evidence type="ECO:0000313" key="2">
    <source>
        <dbReference type="Proteomes" id="UP000756921"/>
    </source>
</evidence>
<accession>A0A9P6KP35</accession>
<reference evidence="1" key="1">
    <citation type="journal article" date="2020" name="Mol. Plant Microbe Interact.">
        <title>Genome Sequence of the Biocontrol Agent Coniothyrium minitans strain Conio (IMI 134523).</title>
        <authorList>
            <person name="Patel D."/>
            <person name="Shittu T.A."/>
            <person name="Baroncelli R."/>
            <person name="Muthumeenakshi S."/>
            <person name="Osborne T.H."/>
            <person name="Janganan T.K."/>
            <person name="Sreenivasaprasad S."/>
        </authorList>
    </citation>
    <scope>NUCLEOTIDE SEQUENCE</scope>
    <source>
        <strain evidence="1">Conio</strain>
    </source>
</reference>